<accession>A0A0C1K0K4</accession>
<keyword evidence="2" id="KW-0472">Membrane</keyword>
<keyword evidence="2" id="KW-0812">Transmembrane</keyword>
<protein>
    <submittedName>
        <fullName evidence="3">Uncharacterized protein</fullName>
    </submittedName>
</protein>
<comment type="caution">
    <text evidence="3">The sequence shown here is derived from an EMBL/GenBank/DDBJ whole genome shotgun (WGS) entry which is preliminary data.</text>
</comment>
<evidence type="ECO:0000256" key="1">
    <source>
        <dbReference type="SAM" id="Coils"/>
    </source>
</evidence>
<reference evidence="3 4" key="1">
    <citation type="journal article" date="2014" name="Mol. Biol. Evol.">
        <title>Massive expansion of Ubiquitination-related gene families within the Chlamydiae.</title>
        <authorList>
            <person name="Domman D."/>
            <person name="Collingro A."/>
            <person name="Lagkouvardos I."/>
            <person name="Gehre L."/>
            <person name="Weinmaier T."/>
            <person name="Rattei T."/>
            <person name="Subtil A."/>
            <person name="Horn M."/>
        </authorList>
    </citation>
    <scope>NUCLEOTIDE SEQUENCE [LARGE SCALE GENOMIC DNA]</scope>
    <source>
        <strain evidence="3 4">EI2</strain>
    </source>
</reference>
<feature type="coiled-coil region" evidence="1">
    <location>
        <begin position="234"/>
        <end position="261"/>
    </location>
</feature>
<dbReference type="AlphaFoldDB" id="A0A0C1K0K4"/>
<evidence type="ECO:0000313" key="4">
    <source>
        <dbReference type="Proteomes" id="UP000031465"/>
    </source>
</evidence>
<evidence type="ECO:0000313" key="3">
    <source>
        <dbReference type="EMBL" id="KIC73022.1"/>
    </source>
</evidence>
<dbReference type="RefSeq" id="WP_039357170.1">
    <property type="nucleotide sequence ID" value="NZ_JSAN01000040.1"/>
</dbReference>
<sequence length="342" mass="39397">MRILSNHFSCYYSSLFEGCFIYLTKRQKMIMAVAIGIFSCFAAGYLLYQAINKRKIRPLSSNAASLNREPNFGNPLSPSVEEHKTNLSIVNPALIHRINSLISRVSSMISMVSVFSPTENERAEQTIEGEIDYTGVTVDTTLLSRYWNIAYKNTSSLEDANVILMGEHHKILAYQQLEIAIINQFGKDDDILLLEGIEYQEEAQNFSHIYPEYNFNLISKNIRMFGFEVDLLPFDESSNMLEELERKVVILKTKIEQKKRFGLPHDALEKMMEELVILLEKLFLSTDKRNEFLITSINRLLDRYPNNKLFVIAGSFHIVSPDFNLIDHLPPDVKYAILTYKN</sequence>
<dbReference type="PATRIC" id="fig|362787.3.peg.649"/>
<keyword evidence="1" id="KW-0175">Coiled coil</keyword>
<evidence type="ECO:0000256" key="2">
    <source>
        <dbReference type="SAM" id="Phobius"/>
    </source>
</evidence>
<feature type="transmembrane region" description="Helical" evidence="2">
    <location>
        <begin position="29"/>
        <end position="48"/>
    </location>
</feature>
<dbReference type="Proteomes" id="UP000031465">
    <property type="component" value="Unassembled WGS sequence"/>
</dbReference>
<organism evidence="3 4">
    <name type="scientific">Candidatus Protochlamydia amoebophila</name>
    <dbReference type="NCBI Taxonomy" id="362787"/>
    <lineage>
        <taxon>Bacteria</taxon>
        <taxon>Pseudomonadati</taxon>
        <taxon>Chlamydiota</taxon>
        <taxon>Chlamydiia</taxon>
        <taxon>Parachlamydiales</taxon>
        <taxon>Parachlamydiaceae</taxon>
        <taxon>Candidatus Protochlamydia</taxon>
    </lineage>
</organism>
<gene>
    <name evidence="3" type="ORF">DB44_BR00020</name>
</gene>
<dbReference type="EMBL" id="JSAN01000040">
    <property type="protein sequence ID" value="KIC73022.1"/>
    <property type="molecule type" value="Genomic_DNA"/>
</dbReference>
<keyword evidence="2" id="KW-1133">Transmembrane helix</keyword>
<proteinExistence type="predicted"/>
<name>A0A0C1K0K4_9BACT</name>